<feature type="region of interest" description="Disordered" evidence="1">
    <location>
        <begin position="390"/>
        <end position="412"/>
    </location>
</feature>
<feature type="compositionally biased region" description="Pro residues" evidence="1">
    <location>
        <begin position="313"/>
        <end position="330"/>
    </location>
</feature>
<dbReference type="AlphaFoldDB" id="A0A8X7MK32"/>
<organism evidence="2 3">
    <name type="scientific">Tilletia controversa</name>
    <name type="common">dwarf bunt fungus</name>
    <dbReference type="NCBI Taxonomy" id="13291"/>
    <lineage>
        <taxon>Eukaryota</taxon>
        <taxon>Fungi</taxon>
        <taxon>Dikarya</taxon>
        <taxon>Basidiomycota</taxon>
        <taxon>Ustilaginomycotina</taxon>
        <taxon>Exobasidiomycetes</taxon>
        <taxon>Tilletiales</taxon>
        <taxon>Tilletiaceae</taxon>
        <taxon>Tilletia</taxon>
    </lineage>
</organism>
<dbReference type="EMBL" id="LWDE02001942">
    <property type="protein sequence ID" value="KAE8238938.1"/>
    <property type="molecule type" value="Genomic_DNA"/>
</dbReference>
<proteinExistence type="predicted"/>
<feature type="region of interest" description="Disordered" evidence="1">
    <location>
        <begin position="240"/>
        <end position="350"/>
    </location>
</feature>
<feature type="region of interest" description="Disordered" evidence="1">
    <location>
        <begin position="609"/>
        <end position="633"/>
    </location>
</feature>
<gene>
    <name evidence="2" type="ORF">A4X06_0g8570</name>
</gene>
<feature type="region of interest" description="Disordered" evidence="1">
    <location>
        <begin position="469"/>
        <end position="491"/>
    </location>
</feature>
<name>A0A8X7MK32_9BASI</name>
<dbReference type="Proteomes" id="UP000077684">
    <property type="component" value="Unassembled WGS sequence"/>
</dbReference>
<feature type="compositionally biased region" description="Basic and acidic residues" evidence="1">
    <location>
        <begin position="469"/>
        <end position="479"/>
    </location>
</feature>
<evidence type="ECO:0000256" key="1">
    <source>
        <dbReference type="SAM" id="MobiDB-lite"/>
    </source>
</evidence>
<reference evidence="2" key="2">
    <citation type="journal article" date="2019" name="IMA Fungus">
        <title>Genome sequencing and comparison of five Tilletia species to identify candidate genes for the detection of regulated species infecting wheat.</title>
        <authorList>
            <person name="Nguyen H.D.T."/>
            <person name="Sultana T."/>
            <person name="Kesanakurti P."/>
            <person name="Hambleton S."/>
        </authorList>
    </citation>
    <scope>NUCLEOTIDE SEQUENCE</scope>
    <source>
        <strain evidence="2">DAOMC 236426</strain>
    </source>
</reference>
<feature type="compositionally biased region" description="Polar residues" evidence="1">
    <location>
        <begin position="240"/>
        <end position="253"/>
    </location>
</feature>
<keyword evidence="3" id="KW-1185">Reference proteome</keyword>
<evidence type="ECO:0000313" key="3">
    <source>
        <dbReference type="Proteomes" id="UP000077684"/>
    </source>
</evidence>
<protein>
    <submittedName>
        <fullName evidence="2">Uncharacterized protein</fullName>
    </submittedName>
</protein>
<comment type="caution">
    <text evidence="2">The sequence shown here is derived from an EMBL/GenBank/DDBJ whole genome shotgun (WGS) entry which is preliminary data.</text>
</comment>
<sequence>MGTEKQGVQHETSLLQLFFHSTLDRAENGHLSSIDCDVPSGTQDAFENVLPVEVDIPPDIYAPPSPPSGVPNFPDLLFGSIPHHDILCLLSTRTTTTFAMGKEQSRIVDRSKPSPASIRLDVPVAVQATAHGSPSLLLSSSVAFGIGHVAASVTRRAPATIARTDSTGVSARSLAASCEQHASLAPAVQPHMAPVKPRPKALQWKSLSAKAKRDSIRSFHLRPARQDIAFGSLFPDYDPQSTTSKCGTHSNAPSKGPLGSNAGGTSSRVVRAARTKKAPDKLSLGLVQSTNTSLSSARISPSMSFTPLDPTGSGPPPLEGNRPTSPPDGSPNPSAWPYGGDHSTARGGRVSVDELGRRVVAKLHHTDIEQSRIIHLLDIGVLKLSSPEQTCTGGPAMQQQQAGVSPTSPKIGQDSQDVEVYATLGTCHSRGAASRVAASTAATRSAVSASPAAAANDAQRVFCPGIGLDSREVQPTESRRRPRAAAEAAEGVASMPQFPASVLSVTATAIPRTASSSSVPREQRTPHKPSVTAPLITATAMPRAAGSPSAQLSYCSGDRVMQFWKQGQAAGPDSARAGINSVRKDNGHLLCVPTRDSIVTTVRQLITRMQHDPGTDSSDADTDIPLRLWRSQR</sequence>
<feature type="compositionally biased region" description="Polar residues" evidence="1">
    <location>
        <begin position="286"/>
        <end position="305"/>
    </location>
</feature>
<evidence type="ECO:0000313" key="2">
    <source>
        <dbReference type="EMBL" id="KAE8238938.1"/>
    </source>
</evidence>
<reference evidence="2" key="1">
    <citation type="submission" date="2016-04" db="EMBL/GenBank/DDBJ databases">
        <authorList>
            <person name="Nguyen H.D."/>
            <person name="Samba Siva P."/>
            <person name="Cullis J."/>
            <person name="Levesque C.A."/>
            <person name="Hambleton S."/>
        </authorList>
    </citation>
    <scope>NUCLEOTIDE SEQUENCE</scope>
    <source>
        <strain evidence="2">DAOMC 236426</strain>
    </source>
</reference>
<accession>A0A8X7MK32</accession>